<evidence type="ECO:0000259" key="1">
    <source>
        <dbReference type="SMART" id="SM00481"/>
    </source>
</evidence>
<dbReference type="Gene3D" id="1.10.150.650">
    <property type="match status" value="1"/>
</dbReference>
<dbReference type="PANTHER" id="PTHR42924:SF3">
    <property type="entry name" value="POLYMERASE_HISTIDINOL PHOSPHATASE N-TERMINAL DOMAIN-CONTAINING PROTEIN"/>
    <property type="match status" value="1"/>
</dbReference>
<dbReference type="PANTHER" id="PTHR42924">
    <property type="entry name" value="EXONUCLEASE"/>
    <property type="match status" value="1"/>
</dbReference>
<feature type="domain" description="Polymerase/histidinol phosphatase N-terminal" evidence="1">
    <location>
        <begin position="3"/>
        <end position="68"/>
    </location>
</feature>
<reference evidence="2 3" key="1">
    <citation type="submission" date="2015-09" db="EMBL/GenBank/DDBJ databases">
        <authorList>
            <consortium name="Pathogen Informatics"/>
        </authorList>
    </citation>
    <scope>NUCLEOTIDE SEQUENCE [LARGE SCALE GENOMIC DNA]</scope>
    <source>
        <strain evidence="2 3">2789STDY5834856</strain>
    </source>
</reference>
<dbReference type="GO" id="GO:0004534">
    <property type="term" value="F:5'-3' RNA exonuclease activity"/>
    <property type="evidence" value="ECO:0007669"/>
    <property type="project" value="TreeGrafter"/>
</dbReference>
<dbReference type="Proteomes" id="UP000095594">
    <property type="component" value="Unassembled WGS sequence"/>
</dbReference>
<name>A0A174CK75_9CLOT</name>
<dbReference type="GO" id="GO:0035312">
    <property type="term" value="F:5'-3' DNA exonuclease activity"/>
    <property type="evidence" value="ECO:0007669"/>
    <property type="project" value="TreeGrafter"/>
</dbReference>
<dbReference type="InterPro" id="IPR016195">
    <property type="entry name" value="Pol/histidinol_Pase-like"/>
</dbReference>
<dbReference type="SUPFAM" id="SSF89550">
    <property type="entry name" value="PHP domain-like"/>
    <property type="match status" value="1"/>
</dbReference>
<dbReference type="InterPro" id="IPR003141">
    <property type="entry name" value="Pol/His_phosphatase_N"/>
</dbReference>
<sequence length="280" mass="32249">MLVDLHTHSYYSDGTMSPREIIEEAKRKNIEVIAITDHDEIGSYKEAKEAADELGVTLIRGVELDCKFEDIVVHVTCYKFDNNDEMITLVDKAQNALLETSFELIRRMEKDYEDISYDEFTRYKHDKRKGGWDGIHYLYDKKITEGLFDGMKYYREYNCGHEHFDFPTVEEACSVVHKAGGYAVLAHPCNYYKEKSKEEIIEKLNKFKSMGIDGIESYYPANSELMTETCIEFCKDNDMIITCGSDGHGDFAAVSKGVEYYIGAMKVDSEKLLNIEKLIK</sequence>
<dbReference type="InterPro" id="IPR052018">
    <property type="entry name" value="PHP_domain"/>
</dbReference>
<proteinExistence type="predicted"/>
<organism evidence="2 3">
    <name type="scientific">Clostridium disporicum</name>
    <dbReference type="NCBI Taxonomy" id="84024"/>
    <lineage>
        <taxon>Bacteria</taxon>
        <taxon>Bacillati</taxon>
        <taxon>Bacillota</taxon>
        <taxon>Clostridia</taxon>
        <taxon>Eubacteriales</taxon>
        <taxon>Clostridiaceae</taxon>
        <taxon>Clostridium</taxon>
    </lineage>
</organism>
<accession>A0A174CK75</accession>
<dbReference type="OrthoDB" id="9804333at2"/>
<evidence type="ECO:0000313" key="3">
    <source>
        <dbReference type="Proteomes" id="UP000095594"/>
    </source>
</evidence>
<dbReference type="InterPro" id="IPR004013">
    <property type="entry name" value="PHP_dom"/>
</dbReference>
<gene>
    <name evidence="2" type="ORF">ERS852471_00993</name>
</gene>
<dbReference type="EMBL" id="CYZX01000005">
    <property type="protein sequence ID" value="CUO11966.1"/>
    <property type="molecule type" value="Genomic_DNA"/>
</dbReference>
<evidence type="ECO:0000313" key="2">
    <source>
        <dbReference type="EMBL" id="CUO11966.1"/>
    </source>
</evidence>
<dbReference type="CDD" id="cd07438">
    <property type="entry name" value="PHP_HisPPase_AMP"/>
    <property type="match status" value="1"/>
</dbReference>
<dbReference type="SMART" id="SM00481">
    <property type="entry name" value="POLIIIAc"/>
    <property type="match status" value="1"/>
</dbReference>
<dbReference type="AlphaFoldDB" id="A0A174CK75"/>
<protein>
    <submittedName>
        <fullName evidence="2">Putative metal-dependent phosphoesterase, PHP family</fullName>
    </submittedName>
</protein>
<dbReference type="Gene3D" id="3.20.20.140">
    <property type="entry name" value="Metal-dependent hydrolases"/>
    <property type="match status" value="1"/>
</dbReference>
<dbReference type="Pfam" id="PF02811">
    <property type="entry name" value="PHP"/>
    <property type="match status" value="1"/>
</dbReference>
<dbReference type="RefSeq" id="WP_055264527.1">
    <property type="nucleotide sequence ID" value="NZ_CABIXQ010000005.1"/>
</dbReference>